<evidence type="ECO:0000313" key="5">
    <source>
        <dbReference type="EMBL" id="MBB4020575.1"/>
    </source>
</evidence>
<comment type="similarity">
    <text evidence="1">Belongs to the transglycosylase Slt family.</text>
</comment>
<evidence type="ECO:0000313" key="6">
    <source>
        <dbReference type="Proteomes" id="UP000585681"/>
    </source>
</evidence>
<organism evidence="5 6">
    <name type="scientific">Actibacterium naphthalenivorans</name>
    <dbReference type="NCBI Taxonomy" id="1614693"/>
    <lineage>
        <taxon>Bacteria</taxon>
        <taxon>Pseudomonadati</taxon>
        <taxon>Pseudomonadota</taxon>
        <taxon>Alphaproteobacteria</taxon>
        <taxon>Rhodobacterales</taxon>
        <taxon>Roseobacteraceae</taxon>
        <taxon>Actibacterium</taxon>
    </lineage>
</organism>
<evidence type="ECO:0000256" key="2">
    <source>
        <dbReference type="ARBA" id="ARBA00009387"/>
    </source>
</evidence>
<gene>
    <name evidence="5" type="ORF">GGR17_000366</name>
</gene>
<comment type="caution">
    <text evidence="5">The sequence shown here is derived from an EMBL/GenBank/DDBJ whole genome shotgun (WGS) entry which is preliminary data.</text>
</comment>
<feature type="domain" description="Transglycosylase SLT" evidence="4">
    <location>
        <begin position="131"/>
        <end position="224"/>
    </location>
</feature>
<dbReference type="Pfam" id="PF01464">
    <property type="entry name" value="SLT"/>
    <property type="match status" value="1"/>
</dbReference>
<dbReference type="InterPro" id="IPR008258">
    <property type="entry name" value="Transglycosylase_SLT_dom_1"/>
</dbReference>
<dbReference type="GO" id="GO:0016020">
    <property type="term" value="C:membrane"/>
    <property type="evidence" value="ECO:0007669"/>
    <property type="project" value="InterPro"/>
</dbReference>
<keyword evidence="3" id="KW-0732">Signal</keyword>
<proteinExistence type="inferred from homology"/>
<dbReference type="GO" id="GO:0008933">
    <property type="term" value="F:peptidoglycan lytic transglycosylase activity"/>
    <property type="evidence" value="ECO:0007669"/>
    <property type="project" value="InterPro"/>
</dbReference>
<dbReference type="EMBL" id="JACIEQ010000001">
    <property type="protein sequence ID" value="MBB4020575.1"/>
    <property type="molecule type" value="Genomic_DNA"/>
</dbReference>
<evidence type="ECO:0000256" key="1">
    <source>
        <dbReference type="ARBA" id="ARBA00007734"/>
    </source>
</evidence>
<dbReference type="SUPFAM" id="SSF53955">
    <property type="entry name" value="Lysozyme-like"/>
    <property type="match status" value="1"/>
</dbReference>
<dbReference type="AlphaFoldDB" id="A0A840C542"/>
<dbReference type="GO" id="GO:0000270">
    <property type="term" value="P:peptidoglycan metabolic process"/>
    <property type="evidence" value="ECO:0007669"/>
    <property type="project" value="InterPro"/>
</dbReference>
<sequence>MRRTGSVILIAAALAATPGLGEAPPPFPEFTFKRAKPPAPGASRRITVQIAPKPFTPPPGEEAAEAPPAGGARYGWYWEVVSPARQDSAPGRLGPAVAALANGPGGARVHAPRLGDLQQIAQEFGAEILIATAGTQVSPALVLAVIGVESGGSADAVSPKGASGLMQLMPATAARFGIEDPSDPSQNIRAGVAYLDWLMSAFERDPVLVLAAYNAGETAVSDNGGVPDYPETRDYVPKVLSAWTVARGLCATPPELISDGCVLRALDTL</sequence>
<dbReference type="PANTHER" id="PTHR37423:SF2">
    <property type="entry name" value="MEMBRANE-BOUND LYTIC MUREIN TRANSGLYCOSYLASE C"/>
    <property type="match status" value="1"/>
</dbReference>
<evidence type="ECO:0000256" key="3">
    <source>
        <dbReference type="SAM" id="SignalP"/>
    </source>
</evidence>
<protein>
    <recommendedName>
        <fullName evidence="4">Transglycosylase SLT domain-containing protein</fullName>
    </recommendedName>
</protein>
<dbReference type="Proteomes" id="UP000585681">
    <property type="component" value="Unassembled WGS sequence"/>
</dbReference>
<dbReference type="Gene3D" id="1.10.530.10">
    <property type="match status" value="1"/>
</dbReference>
<comment type="similarity">
    <text evidence="2">Belongs to the virb1 family.</text>
</comment>
<feature type="chain" id="PRO_5033037765" description="Transglycosylase SLT domain-containing protein" evidence="3">
    <location>
        <begin position="24"/>
        <end position="269"/>
    </location>
</feature>
<accession>A0A840C542</accession>
<name>A0A840C542_9RHOB</name>
<dbReference type="PANTHER" id="PTHR37423">
    <property type="entry name" value="SOLUBLE LYTIC MUREIN TRANSGLYCOSYLASE-RELATED"/>
    <property type="match status" value="1"/>
</dbReference>
<reference evidence="5" key="1">
    <citation type="submission" date="2020-08" db="EMBL/GenBank/DDBJ databases">
        <title>Genomic Encyclopedia of Type Strains, Phase IV (KMG-IV): sequencing the most valuable type-strain genomes for metagenomic binning, comparative biology and taxonomic classification.</title>
        <authorList>
            <person name="Goeker M."/>
        </authorList>
    </citation>
    <scope>NUCLEOTIDE SEQUENCE [LARGE SCALE GENOMIC DNA]</scope>
    <source>
        <strain evidence="5">DSM 105040</strain>
    </source>
</reference>
<evidence type="ECO:0000259" key="4">
    <source>
        <dbReference type="Pfam" id="PF01464"/>
    </source>
</evidence>
<dbReference type="PROSITE" id="PS00922">
    <property type="entry name" value="TRANSGLYCOSYLASE"/>
    <property type="match status" value="1"/>
</dbReference>
<dbReference type="InterPro" id="IPR000189">
    <property type="entry name" value="Transglyc_AS"/>
</dbReference>
<dbReference type="RefSeq" id="WP_054538329.1">
    <property type="nucleotide sequence ID" value="NZ_JACIEQ010000001.1"/>
</dbReference>
<dbReference type="InterPro" id="IPR023346">
    <property type="entry name" value="Lysozyme-like_dom_sf"/>
</dbReference>
<dbReference type="CDD" id="cd00254">
    <property type="entry name" value="LT-like"/>
    <property type="match status" value="1"/>
</dbReference>
<keyword evidence="6" id="KW-1185">Reference proteome</keyword>
<feature type="signal peptide" evidence="3">
    <location>
        <begin position="1"/>
        <end position="23"/>
    </location>
</feature>